<sequence>MPVNPAAGVGILLVQTLFHLATFILVLRFLLHFSNADYYNPITQSLVKVTNPLVRPLQGILRPMGRFDLATLILALVVKLVAMLILLSMAGYGMAPIPNMLFGALGALVSVILDIYFFALIISIILSWIAPNANHPGALLVYQLTEPVMAPIRRVLPSLGGLDLSPIFLFLGISILEMLLIGTLVQLAGMPVAMVMGV</sequence>
<dbReference type="InterPro" id="IPR003425">
    <property type="entry name" value="CCB3/YggT"/>
</dbReference>
<keyword evidence="2" id="KW-0812">Transmembrane</keyword>
<dbReference type="Pfam" id="PF02325">
    <property type="entry name" value="CCB3_YggT"/>
    <property type="match status" value="2"/>
</dbReference>
<proteinExistence type="inferred from homology"/>
<dbReference type="AlphaFoldDB" id="A0A1H6QVR0"/>
<reference evidence="4" key="1">
    <citation type="submission" date="2016-10" db="EMBL/GenBank/DDBJ databases">
        <authorList>
            <person name="Varghese N."/>
            <person name="Submissions S."/>
        </authorList>
    </citation>
    <scope>NUCLEOTIDE SEQUENCE [LARGE SCALE GENOMIC DNA]</scope>
    <source>
        <strain evidence="4">DSM 7165</strain>
    </source>
</reference>
<dbReference type="STRING" id="64971.SAMN05421831_102239"/>
<dbReference type="GO" id="GO:0016020">
    <property type="term" value="C:membrane"/>
    <property type="evidence" value="ECO:0007669"/>
    <property type="project" value="InterPro"/>
</dbReference>
<dbReference type="OrthoDB" id="9806665at2"/>
<dbReference type="PANTHER" id="PTHR33219">
    <property type="entry name" value="YLMG HOMOLOG PROTEIN 2, CHLOROPLASTIC"/>
    <property type="match status" value="1"/>
</dbReference>
<name>A0A1H6QVR0_9GAMM</name>
<dbReference type="Proteomes" id="UP000242999">
    <property type="component" value="Unassembled WGS sequence"/>
</dbReference>
<dbReference type="RefSeq" id="WP_093308577.1">
    <property type="nucleotide sequence ID" value="NZ_FNYH01000002.1"/>
</dbReference>
<dbReference type="PANTHER" id="PTHR33219:SF14">
    <property type="entry name" value="PROTEIN COFACTOR ASSEMBLY OF COMPLEX C SUBUNIT B CCB3, CHLOROPLASTIC-RELATED"/>
    <property type="match status" value="1"/>
</dbReference>
<keyword evidence="4" id="KW-1185">Reference proteome</keyword>
<feature type="transmembrane region" description="Helical" evidence="2">
    <location>
        <begin position="7"/>
        <end position="31"/>
    </location>
</feature>
<evidence type="ECO:0000313" key="4">
    <source>
        <dbReference type="Proteomes" id="UP000242999"/>
    </source>
</evidence>
<feature type="transmembrane region" description="Helical" evidence="2">
    <location>
        <begin position="101"/>
        <end position="130"/>
    </location>
</feature>
<accession>A0A1H6QVR0</accession>
<organism evidence="3 4">
    <name type="scientific">Allopseudospirillum japonicum</name>
    <dbReference type="NCBI Taxonomy" id="64971"/>
    <lineage>
        <taxon>Bacteria</taxon>
        <taxon>Pseudomonadati</taxon>
        <taxon>Pseudomonadota</taxon>
        <taxon>Gammaproteobacteria</taxon>
        <taxon>Oceanospirillales</taxon>
        <taxon>Oceanospirillaceae</taxon>
        <taxon>Allopseudospirillum</taxon>
    </lineage>
</organism>
<evidence type="ECO:0000256" key="1">
    <source>
        <dbReference type="ARBA" id="ARBA00010894"/>
    </source>
</evidence>
<feature type="transmembrane region" description="Helical" evidence="2">
    <location>
        <begin position="69"/>
        <end position="89"/>
    </location>
</feature>
<keyword evidence="2" id="KW-1133">Transmembrane helix</keyword>
<comment type="similarity">
    <text evidence="1">Belongs to the YggT family.</text>
</comment>
<evidence type="ECO:0000256" key="2">
    <source>
        <dbReference type="SAM" id="Phobius"/>
    </source>
</evidence>
<keyword evidence="2" id="KW-0472">Membrane</keyword>
<dbReference type="EMBL" id="FNYH01000002">
    <property type="protein sequence ID" value="SEI47643.1"/>
    <property type="molecule type" value="Genomic_DNA"/>
</dbReference>
<evidence type="ECO:0000313" key="3">
    <source>
        <dbReference type="EMBL" id="SEI47643.1"/>
    </source>
</evidence>
<feature type="transmembrane region" description="Helical" evidence="2">
    <location>
        <begin position="167"/>
        <end position="188"/>
    </location>
</feature>
<gene>
    <name evidence="3" type="ORF">SAMN05421831_102239</name>
</gene>
<protein>
    <submittedName>
        <fullName evidence="3">YggT family protein</fullName>
    </submittedName>
</protein>